<organism evidence="7 8">
    <name type="scientific">Extremus antarcticus</name>
    <dbReference type="NCBI Taxonomy" id="702011"/>
    <lineage>
        <taxon>Eukaryota</taxon>
        <taxon>Fungi</taxon>
        <taxon>Dikarya</taxon>
        <taxon>Ascomycota</taxon>
        <taxon>Pezizomycotina</taxon>
        <taxon>Dothideomycetes</taxon>
        <taxon>Dothideomycetidae</taxon>
        <taxon>Mycosphaerellales</taxon>
        <taxon>Extremaceae</taxon>
        <taxon>Extremus</taxon>
    </lineage>
</organism>
<keyword evidence="3 6" id="KW-1133">Transmembrane helix</keyword>
<dbReference type="EMBL" id="JAWDJX010000008">
    <property type="protein sequence ID" value="KAK3055491.1"/>
    <property type="molecule type" value="Genomic_DNA"/>
</dbReference>
<dbReference type="InterPro" id="IPR049680">
    <property type="entry name" value="FLVCR1-2_SLC49-like"/>
</dbReference>
<evidence type="ECO:0000256" key="1">
    <source>
        <dbReference type="ARBA" id="ARBA00004141"/>
    </source>
</evidence>
<accession>A0AAJ0GDE7</accession>
<dbReference type="Gene3D" id="1.20.1250.20">
    <property type="entry name" value="MFS general substrate transporter like domains"/>
    <property type="match status" value="2"/>
</dbReference>
<evidence type="ECO:0000256" key="3">
    <source>
        <dbReference type="ARBA" id="ARBA00022989"/>
    </source>
</evidence>
<feature type="transmembrane region" description="Helical" evidence="6">
    <location>
        <begin position="332"/>
        <end position="352"/>
    </location>
</feature>
<comment type="subcellular location">
    <subcellularLocation>
        <location evidence="1">Membrane</location>
        <topology evidence="1">Multi-pass membrane protein</topology>
    </subcellularLocation>
</comment>
<proteinExistence type="predicted"/>
<keyword evidence="4 6" id="KW-0472">Membrane</keyword>
<feature type="transmembrane region" description="Helical" evidence="6">
    <location>
        <begin position="91"/>
        <end position="116"/>
    </location>
</feature>
<evidence type="ECO:0000313" key="8">
    <source>
        <dbReference type="Proteomes" id="UP001271007"/>
    </source>
</evidence>
<dbReference type="SUPFAM" id="SSF103473">
    <property type="entry name" value="MFS general substrate transporter"/>
    <property type="match status" value="1"/>
</dbReference>
<evidence type="ECO:0000256" key="4">
    <source>
        <dbReference type="ARBA" id="ARBA00023136"/>
    </source>
</evidence>
<evidence type="ECO:0000256" key="5">
    <source>
        <dbReference type="SAM" id="MobiDB-lite"/>
    </source>
</evidence>
<feature type="transmembrane region" description="Helical" evidence="6">
    <location>
        <begin position="364"/>
        <end position="382"/>
    </location>
</feature>
<keyword evidence="8" id="KW-1185">Reference proteome</keyword>
<dbReference type="PANTHER" id="PTHR10924:SF6">
    <property type="entry name" value="SOLUTE CARRIER FAMILY 49 MEMBER A3"/>
    <property type="match status" value="1"/>
</dbReference>
<protein>
    <recommendedName>
        <fullName evidence="9">MFS general substrate transporter</fullName>
    </recommendedName>
</protein>
<dbReference type="GO" id="GO:0022857">
    <property type="term" value="F:transmembrane transporter activity"/>
    <property type="evidence" value="ECO:0007669"/>
    <property type="project" value="InterPro"/>
</dbReference>
<feature type="transmembrane region" description="Helical" evidence="6">
    <location>
        <begin position="462"/>
        <end position="486"/>
    </location>
</feature>
<comment type="caution">
    <text evidence="7">The sequence shown here is derived from an EMBL/GenBank/DDBJ whole genome shotgun (WGS) entry which is preliminary data.</text>
</comment>
<keyword evidence="2 6" id="KW-0812">Transmembrane</keyword>
<reference evidence="7" key="1">
    <citation type="submission" date="2023-04" db="EMBL/GenBank/DDBJ databases">
        <title>Black Yeasts Isolated from many extreme environments.</title>
        <authorList>
            <person name="Coleine C."/>
            <person name="Stajich J.E."/>
            <person name="Selbmann L."/>
        </authorList>
    </citation>
    <scope>NUCLEOTIDE SEQUENCE</scope>
    <source>
        <strain evidence="7">CCFEE 5312</strain>
    </source>
</reference>
<dbReference type="Proteomes" id="UP001271007">
    <property type="component" value="Unassembled WGS sequence"/>
</dbReference>
<feature type="transmembrane region" description="Helical" evidence="6">
    <location>
        <begin position="298"/>
        <end position="320"/>
    </location>
</feature>
<dbReference type="AlphaFoldDB" id="A0AAJ0GDE7"/>
<dbReference type="Pfam" id="PF07690">
    <property type="entry name" value="MFS_1"/>
    <property type="match status" value="1"/>
</dbReference>
<evidence type="ECO:0000313" key="7">
    <source>
        <dbReference type="EMBL" id="KAK3055491.1"/>
    </source>
</evidence>
<feature type="transmembrane region" description="Helical" evidence="6">
    <location>
        <begin position="219"/>
        <end position="237"/>
    </location>
</feature>
<dbReference type="PANTHER" id="PTHR10924">
    <property type="entry name" value="MAJOR FACILITATOR SUPERFAMILY PROTEIN-RELATED"/>
    <property type="match status" value="1"/>
</dbReference>
<dbReference type="InterPro" id="IPR011701">
    <property type="entry name" value="MFS"/>
</dbReference>
<dbReference type="InterPro" id="IPR036259">
    <property type="entry name" value="MFS_trans_sf"/>
</dbReference>
<name>A0AAJ0GDE7_9PEZI</name>
<gene>
    <name evidence="7" type="ORF">LTR09_003411</name>
</gene>
<feature type="transmembrane region" description="Helical" evidence="6">
    <location>
        <begin position="177"/>
        <end position="198"/>
    </location>
</feature>
<evidence type="ECO:0000256" key="6">
    <source>
        <dbReference type="SAM" id="Phobius"/>
    </source>
</evidence>
<feature type="transmembrane region" description="Helical" evidence="6">
    <location>
        <begin position="152"/>
        <end position="171"/>
    </location>
</feature>
<feature type="region of interest" description="Disordered" evidence="5">
    <location>
        <begin position="1"/>
        <end position="20"/>
    </location>
</feature>
<dbReference type="GO" id="GO:0016020">
    <property type="term" value="C:membrane"/>
    <property type="evidence" value="ECO:0007669"/>
    <property type="project" value="UniProtKB-SubCell"/>
</dbReference>
<feature type="transmembrane region" description="Helical" evidence="6">
    <location>
        <begin position="128"/>
        <end position="145"/>
    </location>
</feature>
<feature type="transmembrane region" description="Helical" evidence="6">
    <location>
        <begin position="388"/>
        <end position="406"/>
    </location>
</feature>
<sequence length="501" mass="54144">MSSYQPLPESGGYSSPIQPYRRTGDTAIELQLLDSSEGRPRADSRFSQNLQSSPSYESYGSHRPADIEGKGLLQEPVYRQYKRRYFGLSELALLNFATGWGFAAPGVVATTAIAWYDISYAELNNLSIASSLVFLVPAPFVIWILNHYGPKFSIIVACVLTVIGNWIVYAGTRAHSFPVNIAGTIIAALASPFILAAPTRYSRQWFGDSGRTFATALPSLAYPLGAGVGALTGRYMVKPVGPMSYDERALLIAIVFAFVAIPASFIPREPPTAPSEGAAATRLSMKDSFKSLLNNRPFHLQFITFAFFAGIIDCMTAVTTQAQVQYGFSQNVAGIALALLVFVGIAVALVISPILDRTKAHLPALKIIVCCISLTYTALPFIPQTHSKAAVCLIYALIGAATLAVQPCLLELQASWTHPVSPESSSFICWSGAKVVTAVFTIIVGQQLPLDSAQAGQPIGSLYYGFIFLPATCWVAVVPTMFIGWWRFKRTPASVVKGNLE</sequence>
<evidence type="ECO:0000256" key="2">
    <source>
        <dbReference type="ARBA" id="ARBA00022692"/>
    </source>
</evidence>
<feature type="transmembrane region" description="Helical" evidence="6">
    <location>
        <begin position="249"/>
        <end position="266"/>
    </location>
</feature>
<feature type="region of interest" description="Disordered" evidence="5">
    <location>
        <begin position="34"/>
        <end position="63"/>
    </location>
</feature>
<evidence type="ECO:0008006" key="9">
    <source>
        <dbReference type="Google" id="ProtNLM"/>
    </source>
</evidence>
<feature type="compositionally biased region" description="Polar residues" evidence="5">
    <location>
        <begin position="45"/>
        <end position="58"/>
    </location>
</feature>